<evidence type="ECO:0000313" key="3">
    <source>
        <dbReference type="EMBL" id="AKE38651.1"/>
    </source>
</evidence>
<feature type="compositionally biased region" description="Low complexity" evidence="1">
    <location>
        <begin position="111"/>
        <end position="121"/>
    </location>
</feature>
<dbReference type="PATRIC" id="fig|161896.4.peg.662"/>
<feature type="compositionally biased region" description="Low complexity" evidence="1">
    <location>
        <begin position="75"/>
        <end position="97"/>
    </location>
</feature>
<keyword evidence="2" id="KW-0732">Signal</keyword>
<dbReference type="GO" id="GO:0004252">
    <property type="term" value="F:serine-type endopeptidase activity"/>
    <property type="evidence" value="ECO:0007669"/>
    <property type="project" value="InterPro"/>
</dbReference>
<feature type="region of interest" description="Disordered" evidence="1">
    <location>
        <begin position="73"/>
        <end position="97"/>
    </location>
</feature>
<dbReference type="Gene3D" id="2.40.10.10">
    <property type="entry name" value="Trypsin-like serine proteases"/>
    <property type="match status" value="2"/>
</dbReference>
<dbReference type="SUPFAM" id="SSF50494">
    <property type="entry name" value="Trypsin-like serine proteases"/>
    <property type="match status" value="1"/>
</dbReference>
<evidence type="ECO:0000313" key="4">
    <source>
        <dbReference type="Proteomes" id="UP000033566"/>
    </source>
</evidence>
<feature type="signal peptide" evidence="2">
    <location>
        <begin position="1"/>
        <end position="29"/>
    </location>
</feature>
<dbReference type="STRING" id="161896.UL81_03355"/>
<evidence type="ECO:0000256" key="2">
    <source>
        <dbReference type="SAM" id="SignalP"/>
    </source>
</evidence>
<accession>A0A0F6TAL0</accession>
<organism evidence="3 4">
    <name type="scientific">Corynebacterium camporealensis</name>
    <dbReference type="NCBI Taxonomy" id="161896"/>
    <lineage>
        <taxon>Bacteria</taxon>
        <taxon>Bacillati</taxon>
        <taxon>Actinomycetota</taxon>
        <taxon>Actinomycetes</taxon>
        <taxon>Mycobacteriales</taxon>
        <taxon>Corynebacteriaceae</taxon>
        <taxon>Corynebacterium</taxon>
    </lineage>
</organism>
<feature type="region of interest" description="Disordered" evidence="1">
    <location>
        <begin position="111"/>
        <end position="130"/>
    </location>
</feature>
<dbReference type="RefSeq" id="WP_035106929.1">
    <property type="nucleotide sequence ID" value="NZ_CP011311.1"/>
</dbReference>
<gene>
    <name evidence="3" type="ORF">UL81_03355</name>
</gene>
<dbReference type="InterPro" id="IPR009003">
    <property type="entry name" value="Peptidase_S1_PA"/>
</dbReference>
<sequence>MLRLSHLKKVLVGSAFAGAFFFGAPAAGADELPTPNFDSAGFVDQVRSDLANFGIQTPEVDTAVTDAVDSALESAVPQAPAQQPAEQLAEQPAPQVAPAVEQAASQVQQAADAAAEYAQPATNPNPIGLLEEATQPDWKPLGNDPYYQWKNDMFSKVAAGKPEAEFILHRVPGSFFDAPRIPDESDTAMTQDKSLYGPGTPLYIGEDSFCTLTVAGNDAEGRKVGLTAAHCGQVGDEVTSADSWQVGPTGTIVDRNEYLDYSVIEFGSQAEVTRSYNGVHANKLGGNVRPGELTCKRGVATGTTCGMTYVQGQELQVNQVCAMQGDSGAPLFSRGRLVGSITGGVIGNFACHSPLQGAVHAPTMATNMDAILADLNRRGGVGAGFHLPE</sequence>
<dbReference type="GO" id="GO:0006508">
    <property type="term" value="P:proteolysis"/>
    <property type="evidence" value="ECO:0007669"/>
    <property type="project" value="InterPro"/>
</dbReference>
<dbReference type="PROSITE" id="PS00134">
    <property type="entry name" value="TRYPSIN_HIS"/>
    <property type="match status" value="1"/>
</dbReference>
<dbReference type="OrthoDB" id="4536940at2"/>
<dbReference type="EMBL" id="CP011311">
    <property type="protein sequence ID" value="AKE38651.1"/>
    <property type="molecule type" value="Genomic_DNA"/>
</dbReference>
<keyword evidence="4" id="KW-1185">Reference proteome</keyword>
<dbReference type="Proteomes" id="UP000033566">
    <property type="component" value="Chromosome"/>
</dbReference>
<dbReference type="InterPro" id="IPR018114">
    <property type="entry name" value="TRYPSIN_HIS"/>
</dbReference>
<protein>
    <submittedName>
        <fullName evidence="3">Uncharacterized protein</fullName>
    </submittedName>
</protein>
<dbReference type="KEGG" id="ccj:UL81_03355"/>
<name>A0A0F6TAL0_9CORY</name>
<dbReference type="AlphaFoldDB" id="A0A0F6TAL0"/>
<proteinExistence type="predicted"/>
<dbReference type="CDD" id="cd21112">
    <property type="entry name" value="alphaLP-like"/>
    <property type="match status" value="1"/>
</dbReference>
<evidence type="ECO:0000256" key="1">
    <source>
        <dbReference type="SAM" id="MobiDB-lite"/>
    </source>
</evidence>
<dbReference type="HOGENOM" id="CLU_035026_0_0_11"/>
<dbReference type="InterPro" id="IPR043504">
    <property type="entry name" value="Peptidase_S1_PA_chymotrypsin"/>
</dbReference>
<reference evidence="3 4" key="1">
    <citation type="journal article" date="2015" name="Genome Announc.">
        <title>Complete Genome Sequence of Corynebacterium camporealensis DSM 44610, Isolated from the Milk of a Manchega Sheep with Subclinical Mastitis.</title>
        <authorList>
            <person name="Ruckert C."/>
            <person name="Albersmeier A."/>
            <person name="Winkler A."/>
            <person name="Tauch A."/>
        </authorList>
    </citation>
    <scope>NUCLEOTIDE SEQUENCE [LARGE SCALE GENOMIC DNA]</scope>
    <source>
        <strain evidence="3 4">DSM 44610</strain>
    </source>
</reference>
<feature type="chain" id="PRO_5002510125" evidence="2">
    <location>
        <begin position="30"/>
        <end position="389"/>
    </location>
</feature>